<sequence length="64" mass="7406">MTIFLEKQVSTSPRILFNILLQKHSMSKYLNNTPMLREPLKSLLSSCMSSGNIIDHLNFYSFLL</sequence>
<accession>A0A0V0GTN4</accession>
<reference evidence="1" key="1">
    <citation type="submission" date="2015-12" db="EMBL/GenBank/DDBJ databases">
        <title>Gene expression during late stages of embryo sac development: a critical building block for successful pollen-pistil interactions.</title>
        <authorList>
            <person name="Liu Y."/>
            <person name="Joly V."/>
            <person name="Sabar M."/>
            <person name="Matton D.P."/>
        </authorList>
    </citation>
    <scope>NUCLEOTIDE SEQUENCE</scope>
</reference>
<dbReference type="AlphaFoldDB" id="A0A0V0GTN4"/>
<name>A0A0V0GTN4_SOLCH</name>
<protein>
    <submittedName>
        <fullName evidence="1">Putative ovule protein</fullName>
    </submittedName>
</protein>
<organism evidence="1">
    <name type="scientific">Solanum chacoense</name>
    <name type="common">Chaco potato</name>
    <dbReference type="NCBI Taxonomy" id="4108"/>
    <lineage>
        <taxon>Eukaryota</taxon>
        <taxon>Viridiplantae</taxon>
        <taxon>Streptophyta</taxon>
        <taxon>Embryophyta</taxon>
        <taxon>Tracheophyta</taxon>
        <taxon>Spermatophyta</taxon>
        <taxon>Magnoliopsida</taxon>
        <taxon>eudicotyledons</taxon>
        <taxon>Gunneridae</taxon>
        <taxon>Pentapetalae</taxon>
        <taxon>asterids</taxon>
        <taxon>lamiids</taxon>
        <taxon>Solanales</taxon>
        <taxon>Solanaceae</taxon>
        <taxon>Solanoideae</taxon>
        <taxon>Solaneae</taxon>
        <taxon>Solanum</taxon>
    </lineage>
</organism>
<dbReference type="EMBL" id="GEDG01032011">
    <property type="protein sequence ID" value="JAP11049.1"/>
    <property type="molecule type" value="Transcribed_RNA"/>
</dbReference>
<evidence type="ECO:0000313" key="1">
    <source>
        <dbReference type="EMBL" id="JAP11049.1"/>
    </source>
</evidence>
<proteinExistence type="predicted"/>